<dbReference type="InterPro" id="IPR015943">
    <property type="entry name" value="WD40/YVTN_repeat-like_dom_sf"/>
</dbReference>
<feature type="compositionally biased region" description="Low complexity" evidence="1">
    <location>
        <begin position="69"/>
        <end position="108"/>
    </location>
</feature>
<keyword evidence="2" id="KW-1133">Transmembrane helix</keyword>
<feature type="compositionally biased region" description="Low complexity" evidence="1">
    <location>
        <begin position="19"/>
        <end position="38"/>
    </location>
</feature>
<evidence type="ECO:0000313" key="5">
    <source>
        <dbReference type="Proteomes" id="UP001501447"/>
    </source>
</evidence>
<dbReference type="RefSeq" id="WP_344567319.1">
    <property type="nucleotide sequence ID" value="NZ_BAAARJ010000011.1"/>
</dbReference>
<keyword evidence="2" id="KW-0472">Membrane</keyword>
<dbReference type="Proteomes" id="UP001501447">
    <property type="component" value="Unassembled WGS sequence"/>
</dbReference>
<dbReference type="SUPFAM" id="SSF50998">
    <property type="entry name" value="Quinoprotein alcohol dehydrogenase-like"/>
    <property type="match status" value="1"/>
</dbReference>
<sequence>MSQPPPPPPSQPPSGGYGAPQEPTQGQPPSYGYPQQPGQAPPPPQQPPQSPGTPPPAPGTPPPGGGPYGQQPPAGYGYPQGQPQPGYGYPQDQQQPGYGYPQTPGQAPTSPPYGGPQTPPPPGPYGQQGPGAFPYGNPAGPAGPAPGGGGKNNSKIIAIVAAVVAVVLVAGLGVFFLAKDDDDKKDESKGGGGTSSQGDPNAKPKNTSGRQIVDLKAPDVNDVTTVTGSWATDKVYAKSSVQEIIVQDLRTKKQSKISLKGNVCAASNGMTKDHKVAVVVQETISNSADCTRMVIVDLDKKAIAWDKTMPNSDTRSNENVAISGDTVASAWIGGSVGYKISTKKKLWEAKPSNCRDTGYQGGKSLVVVVECGRDLDNPEVSVQKLDPDTGKAKWKYEPPKGVKNVRVASTDPMVLVAGAGDELASDVFSIGEDKKLKAKISLGKRYNKPCELEVDGCYGMAVGPDAIYLSTAEHPGKSEYGDTNEIMAFDINTGDTKWKAAAGEKRTIIPFKMQGRNVLGYKPPSYDSGGQVVTIDPKHGKQTKLLQMPVSDIGKGEQSFSVDAYSVDTQIVFEHNRLFLDDKLISERRPSQEETPRLAVGFGAD</sequence>
<evidence type="ECO:0000256" key="1">
    <source>
        <dbReference type="SAM" id="MobiDB-lite"/>
    </source>
</evidence>
<gene>
    <name evidence="4" type="ORF">GCM10009863_37040</name>
</gene>
<comment type="caution">
    <text evidence="4">The sequence shown here is derived from an EMBL/GenBank/DDBJ whole genome shotgun (WGS) entry which is preliminary data.</text>
</comment>
<keyword evidence="5" id="KW-1185">Reference proteome</keyword>
<dbReference type="Pfam" id="PF13360">
    <property type="entry name" value="PQQ_2"/>
    <property type="match status" value="1"/>
</dbReference>
<reference evidence="4 5" key="1">
    <citation type="journal article" date="2019" name="Int. J. Syst. Evol. Microbiol.">
        <title>The Global Catalogue of Microorganisms (GCM) 10K type strain sequencing project: providing services to taxonomists for standard genome sequencing and annotation.</title>
        <authorList>
            <consortium name="The Broad Institute Genomics Platform"/>
            <consortium name="The Broad Institute Genome Sequencing Center for Infectious Disease"/>
            <person name="Wu L."/>
            <person name="Ma J."/>
        </authorList>
    </citation>
    <scope>NUCLEOTIDE SEQUENCE [LARGE SCALE GENOMIC DNA]</scope>
    <source>
        <strain evidence="4 5">JCM 16373</strain>
    </source>
</reference>
<proteinExistence type="predicted"/>
<feature type="compositionally biased region" description="Pro residues" evidence="1">
    <location>
        <begin position="39"/>
        <end position="65"/>
    </location>
</feature>
<evidence type="ECO:0000259" key="3">
    <source>
        <dbReference type="Pfam" id="PF13360"/>
    </source>
</evidence>
<dbReference type="EMBL" id="BAAARJ010000011">
    <property type="protein sequence ID" value="GAA2619668.1"/>
    <property type="molecule type" value="Genomic_DNA"/>
</dbReference>
<protein>
    <submittedName>
        <fullName evidence="4">PQQ-binding-like beta-propeller repeat protein</fullName>
    </submittedName>
</protein>
<feature type="compositionally biased region" description="Pro residues" evidence="1">
    <location>
        <begin position="1"/>
        <end position="12"/>
    </location>
</feature>
<evidence type="ECO:0000313" key="4">
    <source>
        <dbReference type="EMBL" id="GAA2619668.1"/>
    </source>
</evidence>
<feature type="domain" description="Pyrrolo-quinoline quinone repeat" evidence="3">
    <location>
        <begin position="297"/>
        <end position="420"/>
    </location>
</feature>
<dbReference type="Gene3D" id="2.130.10.10">
    <property type="entry name" value="YVTN repeat-like/Quinoprotein amine dehydrogenase"/>
    <property type="match status" value="1"/>
</dbReference>
<name>A0ABN3Q817_9ACTN</name>
<evidence type="ECO:0000256" key="2">
    <source>
        <dbReference type="SAM" id="Phobius"/>
    </source>
</evidence>
<feature type="compositionally biased region" description="Polar residues" evidence="1">
    <location>
        <begin position="196"/>
        <end position="210"/>
    </location>
</feature>
<feature type="region of interest" description="Disordered" evidence="1">
    <location>
        <begin position="181"/>
        <end position="211"/>
    </location>
</feature>
<keyword evidence="2" id="KW-0812">Transmembrane</keyword>
<accession>A0ABN3Q817</accession>
<dbReference type="InterPro" id="IPR002372">
    <property type="entry name" value="PQQ_rpt_dom"/>
</dbReference>
<organism evidence="4 5">
    <name type="scientific">Streptomyces axinellae</name>
    <dbReference type="NCBI Taxonomy" id="552788"/>
    <lineage>
        <taxon>Bacteria</taxon>
        <taxon>Bacillati</taxon>
        <taxon>Actinomycetota</taxon>
        <taxon>Actinomycetes</taxon>
        <taxon>Kitasatosporales</taxon>
        <taxon>Streptomycetaceae</taxon>
        <taxon>Streptomyces</taxon>
    </lineage>
</organism>
<dbReference type="InterPro" id="IPR011047">
    <property type="entry name" value="Quinoprotein_ADH-like_sf"/>
</dbReference>
<feature type="region of interest" description="Disordered" evidence="1">
    <location>
        <begin position="1"/>
        <end position="148"/>
    </location>
</feature>
<feature type="transmembrane region" description="Helical" evidence="2">
    <location>
        <begin position="156"/>
        <end position="178"/>
    </location>
</feature>
<feature type="compositionally biased region" description="Pro residues" evidence="1">
    <location>
        <begin position="109"/>
        <end position="124"/>
    </location>
</feature>
<feature type="compositionally biased region" description="Low complexity" evidence="1">
    <location>
        <begin position="125"/>
        <end position="142"/>
    </location>
</feature>